<dbReference type="PANTHER" id="PTHR36451:SF1">
    <property type="entry name" value="OMEGA-HYDROXY-BETA-DIHYDROMENAQUINONE-9 SULFOTRANSFERASE STF3"/>
    <property type="match status" value="1"/>
</dbReference>
<comment type="caution">
    <text evidence="2">The sequence shown here is derived from an EMBL/GenBank/DDBJ whole genome shotgun (WGS) entry which is preliminary data.</text>
</comment>
<dbReference type="Gene3D" id="3.40.50.300">
    <property type="entry name" value="P-loop containing nucleotide triphosphate hydrolases"/>
    <property type="match status" value="1"/>
</dbReference>
<evidence type="ECO:0000313" key="3">
    <source>
        <dbReference type="Proteomes" id="UP000549394"/>
    </source>
</evidence>
<dbReference type="PANTHER" id="PTHR36451">
    <property type="entry name" value="PAPS-DEPENDENT SULFOTRANSFERASE STF3"/>
    <property type="match status" value="1"/>
</dbReference>
<keyword evidence="1" id="KW-0732">Signal</keyword>
<dbReference type="AlphaFoldDB" id="A0A7I8VD93"/>
<dbReference type="Proteomes" id="UP000549394">
    <property type="component" value="Unassembled WGS sequence"/>
</dbReference>
<accession>A0A7I8VD93</accession>
<dbReference type="Pfam" id="PF13469">
    <property type="entry name" value="Sulfotransfer_3"/>
    <property type="match status" value="1"/>
</dbReference>
<keyword evidence="3" id="KW-1185">Reference proteome</keyword>
<proteinExistence type="predicted"/>
<organism evidence="2 3">
    <name type="scientific">Dimorphilus gyrociliatus</name>
    <dbReference type="NCBI Taxonomy" id="2664684"/>
    <lineage>
        <taxon>Eukaryota</taxon>
        <taxon>Metazoa</taxon>
        <taxon>Spiralia</taxon>
        <taxon>Lophotrochozoa</taxon>
        <taxon>Annelida</taxon>
        <taxon>Polychaeta</taxon>
        <taxon>Polychaeta incertae sedis</taxon>
        <taxon>Dinophilidae</taxon>
        <taxon>Dimorphilus</taxon>
    </lineage>
</organism>
<dbReference type="OrthoDB" id="10044941at2759"/>
<evidence type="ECO:0000256" key="1">
    <source>
        <dbReference type="SAM" id="SignalP"/>
    </source>
</evidence>
<dbReference type="InterPro" id="IPR027417">
    <property type="entry name" value="P-loop_NTPase"/>
</dbReference>
<dbReference type="SUPFAM" id="SSF52540">
    <property type="entry name" value="P-loop containing nucleoside triphosphate hydrolases"/>
    <property type="match status" value="1"/>
</dbReference>
<protein>
    <submittedName>
        <fullName evidence="2">Uncharacterized protein</fullName>
    </submittedName>
</protein>
<feature type="chain" id="PRO_5029621287" evidence="1">
    <location>
        <begin position="19"/>
        <end position="423"/>
    </location>
</feature>
<dbReference type="EMBL" id="CAJFCJ010000002">
    <property type="protein sequence ID" value="CAD5112483.1"/>
    <property type="molecule type" value="Genomic_DNA"/>
</dbReference>
<dbReference type="InterPro" id="IPR052736">
    <property type="entry name" value="Stf3_sulfotransferase"/>
</dbReference>
<evidence type="ECO:0000313" key="2">
    <source>
        <dbReference type="EMBL" id="CAD5112483.1"/>
    </source>
</evidence>
<reference evidence="2 3" key="1">
    <citation type="submission" date="2020-08" db="EMBL/GenBank/DDBJ databases">
        <authorList>
            <person name="Hejnol A."/>
        </authorList>
    </citation>
    <scope>NUCLEOTIDE SEQUENCE [LARGE SCALE GENOMIC DNA]</scope>
</reference>
<gene>
    <name evidence="2" type="ORF">DGYR_LOCUS1614</name>
</gene>
<sequence length="423" mass="50638">MLFLNTQLHLLFFKIINLFDDLVEICFGVSMFHVSLETLPYFTKESGRELLKEGKENITLRGLKILLEDVNKFKEFSATGKYLLLRFIGENLNQRQRSIHLMEYLPEVQETNFKRPVFILSLPRTGSTFFHCSLLKDKRWNSPTSWEFHQPLPHVYPLPSEYVKKVRSFNKSLRSMEIRLGESFTRSHHVEATSPEDIGEILIGEGIWCYMAEAFNLPNYMDYIKNLPKKDFAQSYNIIKKRIRLMCRYQNMENRRFLLMLHLGLNTNIEALLETFPDAQFIMLHRNLTEIIPSATSLYSYLQLDYKKQNLDNKQFICDGITERYVEELEKMKSWRNSEKFQDCNFKRIIDIKFTDLIKDPIQVFKSLYKDLEMEYTPECNESFLKHFEEQNKIKRVKHVYQKVNVDKKLLERSKDYHHQYVY</sequence>
<feature type="signal peptide" evidence="1">
    <location>
        <begin position="1"/>
        <end position="18"/>
    </location>
</feature>
<name>A0A7I8VD93_9ANNE</name>